<evidence type="ECO:0000259" key="2">
    <source>
        <dbReference type="PROSITE" id="PS51737"/>
    </source>
</evidence>
<organism evidence="3 4">
    <name type="scientific">Agathobaculum ammoniilyticum</name>
    <dbReference type="NCBI Taxonomy" id="2981778"/>
    <lineage>
        <taxon>Bacteria</taxon>
        <taxon>Bacillati</taxon>
        <taxon>Bacillota</taxon>
        <taxon>Clostridia</taxon>
        <taxon>Eubacteriales</taxon>
        <taxon>Butyricicoccaceae</taxon>
        <taxon>Agathobaculum</taxon>
    </lineage>
</organism>
<dbReference type="InterPro" id="IPR038109">
    <property type="entry name" value="DNA_bind_recomb_sf"/>
</dbReference>
<comment type="caution">
    <text evidence="3">The sequence shown here is derived from an EMBL/GenBank/DDBJ whole genome shotgun (WGS) entry which is preliminary data.</text>
</comment>
<dbReference type="RefSeq" id="WP_107632032.1">
    <property type="nucleotide sequence ID" value="NZ_JAOQJE010000024.1"/>
</dbReference>
<dbReference type="Pfam" id="PF07508">
    <property type="entry name" value="Recombinase"/>
    <property type="match status" value="1"/>
</dbReference>
<dbReference type="SUPFAM" id="SSF53041">
    <property type="entry name" value="Resolvase-like"/>
    <property type="match status" value="1"/>
</dbReference>
<evidence type="ECO:0000313" key="3">
    <source>
        <dbReference type="EMBL" id="MCU6790388.1"/>
    </source>
</evidence>
<accession>A0ABT2U6Z2</accession>
<dbReference type="Pfam" id="PF00239">
    <property type="entry name" value="Resolvase"/>
    <property type="match status" value="1"/>
</dbReference>
<evidence type="ECO:0000259" key="1">
    <source>
        <dbReference type="PROSITE" id="PS51736"/>
    </source>
</evidence>
<feature type="domain" description="Recombinase" evidence="2">
    <location>
        <begin position="163"/>
        <end position="298"/>
    </location>
</feature>
<dbReference type="PANTHER" id="PTHR30461:SF23">
    <property type="entry name" value="DNA RECOMBINASE-RELATED"/>
    <property type="match status" value="1"/>
</dbReference>
<dbReference type="InterPro" id="IPR011109">
    <property type="entry name" value="DNA_bind_recombinase_dom"/>
</dbReference>
<dbReference type="Pfam" id="PF13408">
    <property type="entry name" value="Zn_ribbon_recom"/>
    <property type="match status" value="1"/>
</dbReference>
<name>A0ABT2U6Z2_9FIRM</name>
<dbReference type="EMBL" id="JAOQJE010000024">
    <property type="protein sequence ID" value="MCU6790388.1"/>
    <property type="molecule type" value="Genomic_DNA"/>
</dbReference>
<dbReference type="InterPro" id="IPR050639">
    <property type="entry name" value="SSR_resolvase"/>
</dbReference>
<reference evidence="3 4" key="1">
    <citation type="journal article" date="2021" name="ISME Commun">
        <title>Automated analysis of genomic sequences facilitates high-throughput and comprehensive description of bacteria.</title>
        <authorList>
            <person name="Hitch T.C.A."/>
        </authorList>
    </citation>
    <scope>NUCLEOTIDE SEQUENCE [LARGE SCALE GENOMIC DNA]</scope>
    <source>
        <strain evidence="3 4">Sanger_34</strain>
    </source>
</reference>
<protein>
    <submittedName>
        <fullName evidence="3">Recombinase family protein</fullName>
    </submittedName>
</protein>
<dbReference type="Gene3D" id="3.40.50.1390">
    <property type="entry name" value="Resolvase, N-terminal catalytic domain"/>
    <property type="match status" value="1"/>
</dbReference>
<dbReference type="Proteomes" id="UP001652397">
    <property type="component" value="Unassembled WGS sequence"/>
</dbReference>
<sequence>MERYVQYLRKSRFDRDYAELNVEETLKRHEEILNKLAKDRGYHIAKTYYEVVSGESIAARPQVQAMLEEVNAGLYTGVLVVDLERLARGNGADQAYISQIFQFSGTKIITPSKTYDPNDEFDQEYFEFGLFMSRREYKTINRRLIRGRQSSASEGKYISSIAPYGYRRVKLEGEKGFTLEPDEKEAPVVKKVFDMYVHYVGTKNIANYLNDEKIPTRHGDLWTYSTITNIVTNPVYMGKIRRGWSQHVKTFQNGIVEKHIKRKKNIADYQLYEGRHPALISEKIFWDAQEIRINRQPSVKVRKEFTLENSFAGLIYCAKCGKRIGRTTTTRYRVPRFRCVNQRNCHNGSSNYDLVERQIIAALRVWLKGYRVKVSTIGFGEDIAACKKKIAGLDDELEKRNAQMERAYDMVEQGVYSLELFKTRQEKIGDSVARLQQQKNILLTSLAKYEQTDAVSSNLIPTTENLLESYDTMSPKERNALLKEILYKIEYDKGPDGKIVIDLFPKLPKI</sequence>
<evidence type="ECO:0000313" key="4">
    <source>
        <dbReference type="Proteomes" id="UP001652397"/>
    </source>
</evidence>
<dbReference type="CDD" id="cd00338">
    <property type="entry name" value="Ser_Recombinase"/>
    <property type="match status" value="1"/>
</dbReference>
<dbReference type="PROSITE" id="PS51736">
    <property type="entry name" value="RECOMBINASES_3"/>
    <property type="match status" value="1"/>
</dbReference>
<dbReference type="InterPro" id="IPR025827">
    <property type="entry name" value="Zn_ribbon_recom_dom"/>
</dbReference>
<proteinExistence type="predicted"/>
<dbReference type="SMART" id="SM00857">
    <property type="entry name" value="Resolvase"/>
    <property type="match status" value="1"/>
</dbReference>
<dbReference type="Gene3D" id="3.90.1750.20">
    <property type="entry name" value="Putative Large Serine Recombinase, Chain B, Domain 2"/>
    <property type="match status" value="1"/>
</dbReference>
<feature type="domain" description="Resolvase/invertase-type recombinase catalytic" evidence="1">
    <location>
        <begin position="3"/>
        <end position="155"/>
    </location>
</feature>
<dbReference type="InterPro" id="IPR036162">
    <property type="entry name" value="Resolvase-like_N_sf"/>
</dbReference>
<dbReference type="InterPro" id="IPR006119">
    <property type="entry name" value="Resolv_N"/>
</dbReference>
<dbReference type="PANTHER" id="PTHR30461">
    <property type="entry name" value="DNA-INVERTASE FROM LAMBDOID PROPHAGE"/>
    <property type="match status" value="1"/>
</dbReference>
<keyword evidence="4" id="KW-1185">Reference proteome</keyword>
<dbReference type="PROSITE" id="PS51737">
    <property type="entry name" value="RECOMBINASE_DNA_BIND"/>
    <property type="match status" value="1"/>
</dbReference>
<gene>
    <name evidence="3" type="ORF">OCV66_15040</name>
</gene>